<dbReference type="AlphaFoldDB" id="A0AAV9C638"/>
<evidence type="ECO:0000259" key="1">
    <source>
        <dbReference type="PROSITE" id="PS50181"/>
    </source>
</evidence>
<dbReference type="Pfam" id="PF00646">
    <property type="entry name" value="F-box"/>
    <property type="match status" value="1"/>
</dbReference>
<dbReference type="Pfam" id="PF03478">
    <property type="entry name" value="Beta-prop_KIB1-4"/>
    <property type="match status" value="1"/>
</dbReference>
<dbReference type="Gene3D" id="1.20.1280.50">
    <property type="match status" value="1"/>
</dbReference>
<name>A0AAV9C638_ACOCL</name>
<dbReference type="PANTHER" id="PTHR33110">
    <property type="entry name" value="F-BOX/KELCH-REPEAT PROTEIN-RELATED"/>
    <property type="match status" value="1"/>
</dbReference>
<dbReference type="PANTHER" id="PTHR33110:SF71">
    <property type="entry name" value="F-BOX_KELCH-REPEAT PROTEIN"/>
    <property type="match status" value="1"/>
</dbReference>
<reference evidence="2" key="2">
    <citation type="submission" date="2023-06" db="EMBL/GenBank/DDBJ databases">
        <authorList>
            <person name="Ma L."/>
            <person name="Liu K.-W."/>
            <person name="Li Z."/>
            <person name="Hsiao Y.-Y."/>
            <person name="Qi Y."/>
            <person name="Fu T."/>
            <person name="Tang G."/>
            <person name="Zhang D."/>
            <person name="Sun W.-H."/>
            <person name="Liu D.-K."/>
            <person name="Li Y."/>
            <person name="Chen G.-Z."/>
            <person name="Liu X.-D."/>
            <person name="Liao X.-Y."/>
            <person name="Jiang Y.-T."/>
            <person name="Yu X."/>
            <person name="Hao Y."/>
            <person name="Huang J."/>
            <person name="Zhao X.-W."/>
            <person name="Ke S."/>
            <person name="Chen Y.-Y."/>
            <person name="Wu W.-L."/>
            <person name="Hsu J.-L."/>
            <person name="Lin Y.-F."/>
            <person name="Huang M.-D."/>
            <person name="Li C.-Y."/>
            <person name="Huang L."/>
            <person name="Wang Z.-W."/>
            <person name="Zhao X."/>
            <person name="Zhong W.-Y."/>
            <person name="Peng D.-H."/>
            <person name="Ahmad S."/>
            <person name="Lan S."/>
            <person name="Zhang J.-S."/>
            <person name="Tsai W.-C."/>
            <person name="Van De Peer Y."/>
            <person name="Liu Z.-J."/>
        </authorList>
    </citation>
    <scope>NUCLEOTIDE SEQUENCE</scope>
    <source>
        <strain evidence="2">CP</strain>
        <tissue evidence="2">Leaves</tissue>
    </source>
</reference>
<gene>
    <name evidence="2" type="ORF">QJS10_CPB21g00076</name>
</gene>
<protein>
    <recommendedName>
        <fullName evidence="1">F-box domain-containing protein</fullName>
    </recommendedName>
</protein>
<organism evidence="2 3">
    <name type="scientific">Acorus calamus</name>
    <name type="common">Sweet flag</name>
    <dbReference type="NCBI Taxonomy" id="4465"/>
    <lineage>
        <taxon>Eukaryota</taxon>
        <taxon>Viridiplantae</taxon>
        <taxon>Streptophyta</taxon>
        <taxon>Embryophyta</taxon>
        <taxon>Tracheophyta</taxon>
        <taxon>Spermatophyta</taxon>
        <taxon>Magnoliopsida</taxon>
        <taxon>Liliopsida</taxon>
        <taxon>Acoraceae</taxon>
        <taxon>Acorus</taxon>
    </lineage>
</organism>
<dbReference type="EMBL" id="JAUJYO010000021">
    <property type="protein sequence ID" value="KAK1284226.1"/>
    <property type="molecule type" value="Genomic_DNA"/>
</dbReference>
<sequence length="429" mass="48589">MFLGQGGSLVVDGMEELYGLTRFAEVSILDSIMWRAKGRLGSDEISRKSWNGNRRGDTKEGATMISFQNYELPNKEEVNANEGDGGTVKAPWSDLPMDLLICISNHLNQRDFIRMKAVSKSWAVVERHERRVNLMSYDSLQCLCNISTPDGNFFKVTHAAFHGKVHVGTSHGWMIMLSSDHYLSVLNPLSSTVIDLPLPRDIQSYQPNASPWVAALSAPPTSPEYVVLVVMLCSPVVLYCRPGDENWRSFTYDPDIIVGKRLRIFGHVFHCMGKCYTLTRDERVITIDCITEEVKDFYLPTMTSYYPRFRYCKRYLVEADGEVLYVIIKLYSRTSDVVKDFEMFRWDPCASTWSRVEDLGGRTLFLGQGGSLSIDGTEEFYGGNLVHVACGDHMAVVRVEGGNISHRPSVRLSMPRERFGWITQPRLTS</sequence>
<feature type="domain" description="F-box" evidence="1">
    <location>
        <begin position="89"/>
        <end position="134"/>
    </location>
</feature>
<dbReference type="Proteomes" id="UP001180020">
    <property type="component" value="Unassembled WGS sequence"/>
</dbReference>
<dbReference type="InterPro" id="IPR036047">
    <property type="entry name" value="F-box-like_dom_sf"/>
</dbReference>
<dbReference type="SUPFAM" id="SSF81383">
    <property type="entry name" value="F-box domain"/>
    <property type="match status" value="1"/>
</dbReference>
<dbReference type="InterPro" id="IPR001810">
    <property type="entry name" value="F-box_dom"/>
</dbReference>
<dbReference type="PROSITE" id="PS50181">
    <property type="entry name" value="FBOX"/>
    <property type="match status" value="1"/>
</dbReference>
<keyword evidence="3" id="KW-1185">Reference proteome</keyword>
<proteinExistence type="predicted"/>
<accession>A0AAV9C638</accession>
<reference evidence="2" key="1">
    <citation type="journal article" date="2023" name="Nat. Commun.">
        <title>Diploid and tetraploid genomes of Acorus and the evolution of monocots.</title>
        <authorList>
            <person name="Ma L."/>
            <person name="Liu K.W."/>
            <person name="Li Z."/>
            <person name="Hsiao Y.Y."/>
            <person name="Qi Y."/>
            <person name="Fu T."/>
            <person name="Tang G.D."/>
            <person name="Zhang D."/>
            <person name="Sun W.H."/>
            <person name="Liu D.K."/>
            <person name="Li Y."/>
            <person name="Chen G.Z."/>
            <person name="Liu X.D."/>
            <person name="Liao X.Y."/>
            <person name="Jiang Y.T."/>
            <person name="Yu X."/>
            <person name="Hao Y."/>
            <person name="Huang J."/>
            <person name="Zhao X.W."/>
            <person name="Ke S."/>
            <person name="Chen Y.Y."/>
            <person name="Wu W.L."/>
            <person name="Hsu J.L."/>
            <person name="Lin Y.F."/>
            <person name="Huang M.D."/>
            <person name="Li C.Y."/>
            <person name="Huang L."/>
            <person name="Wang Z.W."/>
            <person name="Zhao X."/>
            <person name="Zhong W.Y."/>
            <person name="Peng D.H."/>
            <person name="Ahmad S."/>
            <person name="Lan S."/>
            <person name="Zhang J.S."/>
            <person name="Tsai W.C."/>
            <person name="Van de Peer Y."/>
            <person name="Liu Z.J."/>
        </authorList>
    </citation>
    <scope>NUCLEOTIDE SEQUENCE</scope>
    <source>
        <strain evidence="2">CP</strain>
    </source>
</reference>
<dbReference type="InterPro" id="IPR005174">
    <property type="entry name" value="KIB1-4_b-propeller"/>
</dbReference>
<evidence type="ECO:0000313" key="3">
    <source>
        <dbReference type="Proteomes" id="UP001180020"/>
    </source>
</evidence>
<comment type="caution">
    <text evidence="2">The sequence shown here is derived from an EMBL/GenBank/DDBJ whole genome shotgun (WGS) entry which is preliminary data.</text>
</comment>
<dbReference type="CDD" id="cd09917">
    <property type="entry name" value="F-box_SF"/>
    <property type="match status" value="1"/>
</dbReference>
<evidence type="ECO:0000313" key="2">
    <source>
        <dbReference type="EMBL" id="KAK1284226.1"/>
    </source>
</evidence>